<dbReference type="PROSITE" id="PS00445">
    <property type="entry name" value="FGGY_KINASES_2"/>
    <property type="match status" value="1"/>
</dbReference>
<evidence type="ECO:0000313" key="14">
    <source>
        <dbReference type="EMBL" id="OAO16481.1"/>
    </source>
</evidence>
<evidence type="ECO:0000256" key="5">
    <source>
        <dbReference type="ARBA" id="ARBA00022741"/>
    </source>
</evidence>
<dbReference type="Pfam" id="PF00370">
    <property type="entry name" value="FGGY_N"/>
    <property type="match status" value="1"/>
</dbReference>
<evidence type="ECO:0000259" key="13">
    <source>
        <dbReference type="Pfam" id="PF02782"/>
    </source>
</evidence>
<dbReference type="FunFam" id="3.30.420.40:FF:000007">
    <property type="entry name" value="Glycerol kinase"/>
    <property type="match status" value="1"/>
</dbReference>
<feature type="domain" description="Carbohydrate kinase FGGY C-terminal" evidence="13">
    <location>
        <begin position="269"/>
        <end position="459"/>
    </location>
</feature>
<organism evidence="14 15">
    <name type="scientific">Blastocystis sp. subtype 1 (strain ATCC 50177 / NandII)</name>
    <dbReference type="NCBI Taxonomy" id="478820"/>
    <lineage>
        <taxon>Eukaryota</taxon>
        <taxon>Sar</taxon>
        <taxon>Stramenopiles</taxon>
        <taxon>Bigyra</taxon>
        <taxon>Opalozoa</taxon>
        <taxon>Opalinata</taxon>
        <taxon>Blastocystidae</taxon>
        <taxon>Blastocystis</taxon>
    </lineage>
</organism>
<evidence type="ECO:0000256" key="8">
    <source>
        <dbReference type="ARBA" id="ARBA00022840"/>
    </source>
</evidence>
<dbReference type="Pfam" id="PF02782">
    <property type="entry name" value="FGGY_C"/>
    <property type="match status" value="1"/>
</dbReference>
<dbReference type="Gene3D" id="3.30.420.40">
    <property type="match status" value="2"/>
</dbReference>
<sequence length="508" mass="55889">MYCAAIDQGTTRQFNPHTITRSSRVIVFDHSGSVVSMAQKEHEQIYPHPGWVEHDPITILENVKACVAECFEKKSIALSSIAALGVTNQRETLVMWDKTTGLPLYNAIVWMDCRGDDVIDHFTDLHDKEWYHEKTGLPLSSYFTGPKLYWALTYLPGVKLAMAEGKMLVGTIDSWLIWNLTGGVNGGIHTTDVTNASRTMMMNIRTHDWDPELLAIIGIDRSALPTIRSCSEVYGTGVGCLEGVRISGSLGDQQAALFGQTCFGEGDMKNTYGTGCFILMNTGTKIVRSRNGLVTTVAFQLGREGAVHYALEGSVTIAGALVQWLRDNLGIIKSSAEIEAMATSVDSSEGMYIVPAFSGLYAPYWRSDARGVMVGLTRMINKNHICRAVLEATAYQTYDVFDAMRKDSGLAIQSLRVDGGMTANAFLMQFQANILNTDIVIPSVAETTALGACFAAGLAVGYWTSLEDIKEKWMIGKIYHGVMDQEGIDRRIAGWRKAIQKSLNWVDE</sequence>
<feature type="domain" description="Carbohydrate kinase FGGY N-terminal" evidence="12">
    <location>
        <begin position="20"/>
        <end position="259"/>
    </location>
</feature>
<keyword evidence="6 11" id="KW-0418">Kinase</keyword>
<evidence type="ECO:0000256" key="10">
    <source>
        <dbReference type="ARBA" id="ARBA00052101"/>
    </source>
</evidence>
<evidence type="ECO:0000256" key="4">
    <source>
        <dbReference type="ARBA" id="ARBA00022679"/>
    </source>
</evidence>
<evidence type="ECO:0000313" key="15">
    <source>
        <dbReference type="Proteomes" id="UP000078348"/>
    </source>
</evidence>
<keyword evidence="4 11" id="KW-0808">Transferase</keyword>
<dbReference type="PANTHER" id="PTHR10196:SF69">
    <property type="entry name" value="GLYCEROL KINASE"/>
    <property type="match status" value="1"/>
</dbReference>
<dbReference type="GO" id="GO:0005829">
    <property type="term" value="C:cytosol"/>
    <property type="evidence" value="ECO:0007669"/>
    <property type="project" value="TreeGrafter"/>
</dbReference>
<name>A0A196SJJ4_BLAHN</name>
<dbReference type="EMBL" id="LXWW01000078">
    <property type="protein sequence ID" value="OAO16481.1"/>
    <property type="molecule type" value="Genomic_DNA"/>
</dbReference>
<dbReference type="SUPFAM" id="SSF53067">
    <property type="entry name" value="Actin-like ATPase domain"/>
    <property type="match status" value="2"/>
</dbReference>
<evidence type="ECO:0000259" key="12">
    <source>
        <dbReference type="Pfam" id="PF00370"/>
    </source>
</evidence>
<evidence type="ECO:0000256" key="9">
    <source>
        <dbReference type="ARBA" id="ARBA00043149"/>
    </source>
</evidence>
<dbReference type="PIRSF" id="PIRSF000538">
    <property type="entry name" value="GlpK"/>
    <property type="match status" value="1"/>
</dbReference>
<dbReference type="STRING" id="478820.A0A196SJJ4"/>
<keyword evidence="8" id="KW-0067">ATP-binding</keyword>
<dbReference type="InterPro" id="IPR018483">
    <property type="entry name" value="Carb_kinase_FGGY_CS"/>
</dbReference>
<reference evidence="14 15" key="1">
    <citation type="submission" date="2016-05" db="EMBL/GenBank/DDBJ databases">
        <title>Nuclear genome of Blastocystis sp. subtype 1 NandII.</title>
        <authorList>
            <person name="Gentekaki E."/>
            <person name="Curtis B."/>
            <person name="Stairs C."/>
            <person name="Eme L."/>
            <person name="Herman E."/>
            <person name="Klimes V."/>
            <person name="Arias M.C."/>
            <person name="Elias M."/>
            <person name="Hilliou F."/>
            <person name="Klute M."/>
            <person name="Malik S.-B."/>
            <person name="Pightling A."/>
            <person name="Rachubinski R."/>
            <person name="Salas D."/>
            <person name="Schlacht A."/>
            <person name="Suga H."/>
            <person name="Archibald J."/>
            <person name="Ball S.G."/>
            <person name="Clark G."/>
            <person name="Dacks J."/>
            <person name="Van Der Giezen M."/>
            <person name="Tsaousis A."/>
            <person name="Roger A."/>
        </authorList>
    </citation>
    <scope>NUCLEOTIDE SEQUENCE [LARGE SCALE GENOMIC DNA]</scope>
    <source>
        <strain evidence="15">ATCC 50177 / NandII</strain>
    </source>
</reference>
<dbReference type="OrthoDB" id="5422795at2759"/>
<dbReference type="NCBIfam" id="TIGR01311">
    <property type="entry name" value="glycerol_kin"/>
    <property type="match status" value="1"/>
</dbReference>
<dbReference type="NCBIfam" id="NF000756">
    <property type="entry name" value="PRK00047.1"/>
    <property type="match status" value="1"/>
</dbReference>
<comment type="catalytic activity">
    <reaction evidence="10">
        <text>glycerol + ATP = sn-glycerol 3-phosphate + ADP + H(+)</text>
        <dbReference type="Rhea" id="RHEA:21644"/>
        <dbReference type="ChEBI" id="CHEBI:15378"/>
        <dbReference type="ChEBI" id="CHEBI:17754"/>
        <dbReference type="ChEBI" id="CHEBI:30616"/>
        <dbReference type="ChEBI" id="CHEBI:57597"/>
        <dbReference type="ChEBI" id="CHEBI:456216"/>
        <dbReference type="EC" id="2.7.1.30"/>
    </reaction>
</comment>
<dbReference type="InterPro" id="IPR000577">
    <property type="entry name" value="Carb_kinase_FGGY"/>
</dbReference>
<dbReference type="InterPro" id="IPR043129">
    <property type="entry name" value="ATPase_NBD"/>
</dbReference>
<evidence type="ECO:0000256" key="2">
    <source>
        <dbReference type="ARBA" id="ARBA00009156"/>
    </source>
</evidence>
<dbReference type="EC" id="2.7.1.30" evidence="3"/>
<gene>
    <name evidence="14" type="ORF">AV274_1804</name>
</gene>
<keyword evidence="7" id="KW-0319">Glycerol metabolism</keyword>
<accession>A0A196SJJ4</accession>
<protein>
    <recommendedName>
        <fullName evidence="3">glycerol kinase</fullName>
        <ecNumber evidence="3">2.7.1.30</ecNumber>
    </recommendedName>
    <alternativeName>
        <fullName evidence="9">ATP:glycerol 3-phosphotransferase</fullName>
    </alternativeName>
</protein>
<evidence type="ECO:0000256" key="3">
    <source>
        <dbReference type="ARBA" id="ARBA00012099"/>
    </source>
</evidence>
<comment type="similarity">
    <text evidence="2 11">Belongs to the FGGY kinase family.</text>
</comment>
<dbReference type="AlphaFoldDB" id="A0A196SJJ4"/>
<dbReference type="InterPro" id="IPR005999">
    <property type="entry name" value="Glycerol_kin"/>
</dbReference>
<dbReference type="UniPathway" id="UPA00618">
    <property type="reaction ID" value="UER00672"/>
</dbReference>
<dbReference type="InterPro" id="IPR018485">
    <property type="entry name" value="FGGY_C"/>
</dbReference>
<keyword evidence="15" id="KW-1185">Reference proteome</keyword>
<keyword evidence="5" id="KW-0547">Nucleotide-binding</keyword>
<dbReference type="GO" id="GO:0019563">
    <property type="term" value="P:glycerol catabolic process"/>
    <property type="evidence" value="ECO:0007669"/>
    <property type="project" value="UniProtKB-UniPathway"/>
</dbReference>
<dbReference type="GO" id="GO:0004370">
    <property type="term" value="F:glycerol kinase activity"/>
    <property type="evidence" value="ECO:0007669"/>
    <property type="project" value="UniProtKB-EC"/>
</dbReference>
<evidence type="ECO:0000256" key="6">
    <source>
        <dbReference type="ARBA" id="ARBA00022777"/>
    </source>
</evidence>
<dbReference type="FunFam" id="3.30.420.40:FF:000008">
    <property type="entry name" value="Glycerol kinase"/>
    <property type="match status" value="1"/>
</dbReference>
<dbReference type="PANTHER" id="PTHR10196">
    <property type="entry name" value="SUGAR KINASE"/>
    <property type="match status" value="1"/>
</dbReference>
<evidence type="ECO:0000256" key="7">
    <source>
        <dbReference type="ARBA" id="ARBA00022798"/>
    </source>
</evidence>
<dbReference type="Proteomes" id="UP000078348">
    <property type="component" value="Unassembled WGS sequence"/>
</dbReference>
<comment type="caution">
    <text evidence="14">The sequence shown here is derived from an EMBL/GenBank/DDBJ whole genome shotgun (WGS) entry which is preliminary data.</text>
</comment>
<proteinExistence type="inferred from homology"/>
<comment type="pathway">
    <text evidence="1">Polyol metabolism; glycerol degradation via glycerol kinase pathway; sn-glycerol 3-phosphate from glycerol: step 1/1.</text>
</comment>
<dbReference type="GO" id="GO:0006072">
    <property type="term" value="P:glycerol-3-phosphate metabolic process"/>
    <property type="evidence" value="ECO:0007669"/>
    <property type="project" value="InterPro"/>
</dbReference>
<dbReference type="GO" id="GO:0005524">
    <property type="term" value="F:ATP binding"/>
    <property type="evidence" value="ECO:0007669"/>
    <property type="project" value="UniProtKB-KW"/>
</dbReference>
<evidence type="ECO:0000256" key="1">
    <source>
        <dbReference type="ARBA" id="ARBA00005190"/>
    </source>
</evidence>
<dbReference type="CDD" id="cd07769">
    <property type="entry name" value="ASKHA_NBD_FGGY_GK"/>
    <property type="match status" value="1"/>
</dbReference>
<dbReference type="InterPro" id="IPR018484">
    <property type="entry name" value="FGGY_N"/>
</dbReference>
<evidence type="ECO:0000256" key="11">
    <source>
        <dbReference type="RuleBase" id="RU003733"/>
    </source>
</evidence>